<gene>
    <name evidence="2" type="ORF">EJ02DRAFT_389653</name>
</gene>
<dbReference type="OrthoDB" id="3881033at2759"/>
<organism evidence="2 3">
    <name type="scientific">Clathrospora elynae</name>
    <dbReference type="NCBI Taxonomy" id="706981"/>
    <lineage>
        <taxon>Eukaryota</taxon>
        <taxon>Fungi</taxon>
        <taxon>Dikarya</taxon>
        <taxon>Ascomycota</taxon>
        <taxon>Pezizomycotina</taxon>
        <taxon>Dothideomycetes</taxon>
        <taxon>Pleosporomycetidae</taxon>
        <taxon>Pleosporales</taxon>
        <taxon>Diademaceae</taxon>
        <taxon>Clathrospora</taxon>
    </lineage>
</organism>
<accession>A0A6A5S6V9</accession>
<protein>
    <submittedName>
        <fullName evidence="2">Uncharacterized protein</fullName>
    </submittedName>
</protein>
<dbReference type="EMBL" id="ML976311">
    <property type="protein sequence ID" value="KAF1935118.1"/>
    <property type="molecule type" value="Genomic_DNA"/>
</dbReference>
<evidence type="ECO:0000256" key="1">
    <source>
        <dbReference type="SAM" id="MobiDB-lite"/>
    </source>
</evidence>
<dbReference type="Proteomes" id="UP000800038">
    <property type="component" value="Unassembled WGS sequence"/>
</dbReference>
<reference evidence="2" key="1">
    <citation type="journal article" date="2020" name="Stud. Mycol.">
        <title>101 Dothideomycetes genomes: a test case for predicting lifestyles and emergence of pathogens.</title>
        <authorList>
            <person name="Haridas S."/>
            <person name="Albert R."/>
            <person name="Binder M."/>
            <person name="Bloem J."/>
            <person name="Labutti K."/>
            <person name="Salamov A."/>
            <person name="Andreopoulos B."/>
            <person name="Baker S."/>
            <person name="Barry K."/>
            <person name="Bills G."/>
            <person name="Bluhm B."/>
            <person name="Cannon C."/>
            <person name="Castanera R."/>
            <person name="Culley D."/>
            <person name="Daum C."/>
            <person name="Ezra D."/>
            <person name="Gonzalez J."/>
            <person name="Henrissat B."/>
            <person name="Kuo A."/>
            <person name="Liang C."/>
            <person name="Lipzen A."/>
            <person name="Lutzoni F."/>
            <person name="Magnuson J."/>
            <person name="Mondo S."/>
            <person name="Nolan M."/>
            <person name="Ohm R."/>
            <person name="Pangilinan J."/>
            <person name="Park H.-J."/>
            <person name="Ramirez L."/>
            <person name="Alfaro M."/>
            <person name="Sun H."/>
            <person name="Tritt A."/>
            <person name="Yoshinaga Y."/>
            <person name="Zwiers L.-H."/>
            <person name="Turgeon B."/>
            <person name="Goodwin S."/>
            <person name="Spatafora J."/>
            <person name="Crous P."/>
            <person name="Grigoriev I."/>
        </authorList>
    </citation>
    <scope>NUCLEOTIDE SEQUENCE</scope>
    <source>
        <strain evidence="2">CBS 161.51</strain>
    </source>
</reference>
<evidence type="ECO:0000313" key="3">
    <source>
        <dbReference type="Proteomes" id="UP000800038"/>
    </source>
</evidence>
<feature type="non-terminal residue" evidence="2">
    <location>
        <position position="485"/>
    </location>
</feature>
<evidence type="ECO:0000313" key="2">
    <source>
        <dbReference type="EMBL" id="KAF1935118.1"/>
    </source>
</evidence>
<feature type="region of interest" description="Disordered" evidence="1">
    <location>
        <begin position="116"/>
        <end position="138"/>
    </location>
</feature>
<proteinExistence type="predicted"/>
<keyword evidence="3" id="KW-1185">Reference proteome</keyword>
<dbReference type="AlphaFoldDB" id="A0A6A5S6V9"/>
<name>A0A6A5S6V9_9PLEO</name>
<sequence length="485" mass="53798">MNNVVACFKTAAKARVVLLGGKTTPTCDACDVLSGNFDARVKCDCSGLFPVPSTFKENKLKSCGCMAIERMMDETDIVNSKEDEWNCTALFSAKQLSSAVAELALCHADIQPTPASCRGPQGELSWPEVQAPDRKPDPSIDLDEKVYNSLYPTHERIRLSADAKHFFAVASGVSLVDTGIQMAIADSGNDILIGDYCDAATEDRLVALQKIGGAAFAFLKLCVFAGLMTDWQFDHLVAQTIHFRVISYWRDHALARRPRGVYGSRMTGMEVHRHIDLGMTVGIVSASMATGQTMSAEDHKNLVDSCVLINDLVDFRGDTWRNQRENVVLRGVRGNLCRYLDDLNARTIGGASIMIRRGKIFALMVMCFCNWMLLSSGHKMFEILRGIKAIPDDQPCHYKSKDDGSYRVLLEALEPYGTLGKEGPNIGMKRKELQMLYSNHRQSADAHIKWMADVVRIVLHPDTLRQLVDVVHLPWSGELGNVNYC</sequence>